<keyword evidence="3" id="KW-0812">Transmembrane</keyword>
<dbReference type="AlphaFoldDB" id="A0A4P9WQR0"/>
<evidence type="ECO:0000313" key="4">
    <source>
        <dbReference type="EMBL" id="RKO93560.1"/>
    </source>
</evidence>
<evidence type="ECO:0000256" key="3">
    <source>
        <dbReference type="SAM" id="Phobius"/>
    </source>
</evidence>
<keyword evidence="3" id="KW-0472">Membrane</keyword>
<reference evidence="5" key="1">
    <citation type="journal article" date="2018" name="Nat. Microbiol.">
        <title>Leveraging single-cell genomics to expand the fungal tree of life.</title>
        <authorList>
            <person name="Ahrendt S.R."/>
            <person name="Quandt C.A."/>
            <person name="Ciobanu D."/>
            <person name="Clum A."/>
            <person name="Salamov A."/>
            <person name="Andreopoulos B."/>
            <person name="Cheng J.F."/>
            <person name="Woyke T."/>
            <person name="Pelin A."/>
            <person name="Henrissat B."/>
            <person name="Reynolds N.K."/>
            <person name="Benny G.L."/>
            <person name="Smith M.E."/>
            <person name="James T.Y."/>
            <person name="Grigoriev I.V."/>
        </authorList>
    </citation>
    <scope>NUCLEOTIDE SEQUENCE [LARGE SCALE GENOMIC DNA]</scope>
</reference>
<keyword evidence="1" id="KW-0175">Coiled coil</keyword>
<feature type="region of interest" description="Disordered" evidence="2">
    <location>
        <begin position="724"/>
        <end position="774"/>
    </location>
</feature>
<gene>
    <name evidence="4" type="ORF">BDK51DRAFT_47888</name>
</gene>
<feature type="compositionally biased region" description="Basic and acidic residues" evidence="2">
    <location>
        <begin position="728"/>
        <end position="774"/>
    </location>
</feature>
<feature type="coiled-coil region" evidence="1">
    <location>
        <begin position="1"/>
        <end position="35"/>
    </location>
</feature>
<name>A0A4P9WQR0_9FUNG</name>
<keyword evidence="3" id="KW-1133">Transmembrane helix</keyword>
<dbReference type="EMBL" id="KZ994190">
    <property type="protein sequence ID" value="RKO93560.1"/>
    <property type="molecule type" value="Genomic_DNA"/>
</dbReference>
<protein>
    <submittedName>
        <fullName evidence="4">Uncharacterized protein</fullName>
    </submittedName>
</protein>
<evidence type="ECO:0000256" key="1">
    <source>
        <dbReference type="SAM" id="Coils"/>
    </source>
</evidence>
<evidence type="ECO:0000256" key="2">
    <source>
        <dbReference type="SAM" id="MobiDB-lite"/>
    </source>
</evidence>
<keyword evidence="5" id="KW-1185">Reference proteome</keyword>
<accession>A0A4P9WQR0</accession>
<sequence length="963" mass="107186">MMEMNNSLLKFNQRIAKTESELQKSKEQRQEGIEELYEKLVSREALTNRLGYRKMYRVESDRKCGAIIVKSVNVQNINGHFVIMSKDSSYNIVNEPVFATQEMCNDELKNVERYNVAIMDLKMPVTIYQAQMTEADQDVVKLNSRNVSEGKNSESSVEIFDELTKAKERRDKALKSYVENWEKLRWIYTQLEAVSNLDTIRFHEHMKDFEDDVNKWTSDMILEHFSIFFKVAVPGGESYDYPDLREEQVKEILEKSDLKPCITEDISKQVLESLFQQNPLNKIKLENVLRNSKTNRCVSPEVIDEIDKRLAKRRSKVSFNVNKPWRRIMESKRGLFNIIDEELEEEPLPEITQRAILATARERIIEELDKIPVESINKEDLETLTTAVQIIGSEMVESQNSNLMLRADRARNIWGRFVDNLKLGHLALVPLGDIMLRTAIEWTGTDDGDSAIAEPVLVVPITSGQSSLTAISSANGISAIPVTPALAEIQNPNTYFQNTLFQNSSIDSQTDNQVLGMATETFLSAVGVTVATIASAAAGTSISVGSLGVPTGAVLSSIAAPTVSTGFIATTSMITGLAATPATAPLASAAFATLSGLSPLVFPVVAALAATGVTLFAVNGLRGKYIASLPDSSGDRHMSILTVNEKTQEVSAGPIPEELIPEVKECVGYLRDVNFTAENKSGLPPRSIVDLSEPSTRVLNALKNELSKEIIDVLAEIPALTSTTDQLENSRSEEMNKMPEHESREDESRKDERHEKDGIGLRDEANSTQGDKEVPSMKVEKVVIKKLDDDFVREPVVFISSQQSKTEINDEKISNISALPTSVILESTKQNNDPGNLSIDSRIEGEKHNIGKVDGASNRSSLPKSAILENTENNNIIGESQNITNPYRMANDFENTKVANVLTKNHNKNKLHSVESFSSPSDRVAINALSEKLHQMEKPSDFLIGMVIRNRNRSKFEVEYLKR</sequence>
<feature type="transmembrane region" description="Helical" evidence="3">
    <location>
        <begin position="600"/>
        <end position="618"/>
    </location>
</feature>
<organism evidence="4 5">
    <name type="scientific">Blyttiomyces helicus</name>
    <dbReference type="NCBI Taxonomy" id="388810"/>
    <lineage>
        <taxon>Eukaryota</taxon>
        <taxon>Fungi</taxon>
        <taxon>Fungi incertae sedis</taxon>
        <taxon>Chytridiomycota</taxon>
        <taxon>Chytridiomycota incertae sedis</taxon>
        <taxon>Chytridiomycetes</taxon>
        <taxon>Chytridiomycetes incertae sedis</taxon>
        <taxon>Blyttiomyces</taxon>
    </lineage>
</organism>
<dbReference type="Proteomes" id="UP000269721">
    <property type="component" value="Unassembled WGS sequence"/>
</dbReference>
<proteinExistence type="predicted"/>
<evidence type="ECO:0000313" key="5">
    <source>
        <dbReference type="Proteomes" id="UP000269721"/>
    </source>
</evidence>